<comment type="caution">
    <text evidence="1">The sequence shown here is derived from an EMBL/GenBank/DDBJ whole genome shotgun (WGS) entry which is preliminary data.</text>
</comment>
<name>J9G8N9_9ZZZZ</name>
<organism evidence="1">
    <name type="scientific">gut metagenome</name>
    <dbReference type="NCBI Taxonomy" id="749906"/>
    <lineage>
        <taxon>unclassified sequences</taxon>
        <taxon>metagenomes</taxon>
        <taxon>organismal metagenomes</taxon>
    </lineage>
</organism>
<accession>J9G8N9</accession>
<evidence type="ECO:0000313" key="1">
    <source>
        <dbReference type="EMBL" id="EJW98127.1"/>
    </source>
</evidence>
<sequence>MNSNIIREILQNFCNHLTGRGSVRFNVRKNRIGNNLTALSMMIQNHNGLSKTKQFLALSITWFIGIHHHNHRIVIYKLHRFVAINKHRFIIIRILAEAVYNRPHRHCRIIHHNMSLLIQGFRRPVNSNSGADGVHV</sequence>
<protein>
    <submittedName>
        <fullName evidence="1">Uncharacterized protein</fullName>
    </submittedName>
</protein>
<dbReference type="AlphaFoldDB" id="J9G8N9"/>
<gene>
    <name evidence="1" type="ORF">EVA_13766</name>
</gene>
<proteinExistence type="predicted"/>
<reference evidence="1" key="1">
    <citation type="journal article" date="2012" name="PLoS ONE">
        <title>Gene sets for utilization of primary and secondary nutrition supplies in the distal gut of endangered iberian lynx.</title>
        <authorList>
            <person name="Alcaide M."/>
            <person name="Messina E."/>
            <person name="Richter M."/>
            <person name="Bargiela R."/>
            <person name="Peplies J."/>
            <person name="Huws S.A."/>
            <person name="Newbold C.J."/>
            <person name="Golyshin P.N."/>
            <person name="Simon M.A."/>
            <person name="Lopez G."/>
            <person name="Yakimov M.M."/>
            <person name="Ferrer M."/>
        </authorList>
    </citation>
    <scope>NUCLEOTIDE SEQUENCE</scope>
</reference>
<dbReference type="EMBL" id="AMCI01004412">
    <property type="protein sequence ID" value="EJW98127.1"/>
    <property type="molecule type" value="Genomic_DNA"/>
</dbReference>